<feature type="transmembrane region" description="Helical" evidence="1">
    <location>
        <begin position="7"/>
        <end position="30"/>
    </location>
</feature>
<feature type="transmembrane region" description="Helical" evidence="1">
    <location>
        <begin position="106"/>
        <end position="127"/>
    </location>
</feature>
<evidence type="ECO:0000256" key="1">
    <source>
        <dbReference type="SAM" id="Phobius"/>
    </source>
</evidence>
<dbReference type="Proteomes" id="UP001314635">
    <property type="component" value="Unassembled WGS sequence"/>
</dbReference>
<accession>A0ABS5GG70</accession>
<organism evidence="2 3">
    <name type="scientific">Bradyrhizobium denitrificans</name>
    <dbReference type="NCBI Taxonomy" id="2734912"/>
    <lineage>
        <taxon>Bacteria</taxon>
        <taxon>Pseudomonadati</taxon>
        <taxon>Pseudomonadota</taxon>
        <taxon>Alphaproteobacteria</taxon>
        <taxon>Hyphomicrobiales</taxon>
        <taxon>Nitrobacteraceae</taxon>
        <taxon>Bradyrhizobium</taxon>
    </lineage>
</organism>
<comment type="caution">
    <text evidence="2">The sequence shown here is derived from an EMBL/GenBank/DDBJ whole genome shotgun (WGS) entry which is preliminary data.</text>
</comment>
<proteinExistence type="predicted"/>
<protein>
    <submittedName>
        <fullName evidence="2">DUF5413 family protein</fullName>
    </submittedName>
</protein>
<keyword evidence="1" id="KW-0472">Membrane</keyword>
<name>A0ABS5GG70_9BRAD</name>
<keyword evidence="3" id="KW-1185">Reference proteome</keyword>
<evidence type="ECO:0000313" key="3">
    <source>
        <dbReference type="Proteomes" id="UP001314635"/>
    </source>
</evidence>
<keyword evidence="1" id="KW-1133">Transmembrane helix</keyword>
<reference evidence="3" key="1">
    <citation type="journal article" date="2021" name="ISME J.">
        <title>Evolutionary origin and ecological implication of a unique nif island in free-living Bradyrhizobium lineages.</title>
        <authorList>
            <person name="Tao J."/>
        </authorList>
    </citation>
    <scope>NUCLEOTIDE SEQUENCE [LARGE SCALE GENOMIC DNA]</scope>
    <source>
        <strain evidence="3">SZCCT0094</strain>
    </source>
</reference>
<feature type="transmembrane region" description="Helical" evidence="1">
    <location>
        <begin position="82"/>
        <end position="100"/>
    </location>
</feature>
<gene>
    <name evidence="2" type="ORF">JQ619_31650</name>
</gene>
<dbReference type="RefSeq" id="WP_012042085.1">
    <property type="nucleotide sequence ID" value="NZ_JABFDP010000038.1"/>
</dbReference>
<dbReference type="EMBL" id="JAFCLK010000039">
    <property type="protein sequence ID" value="MBR1140323.1"/>
    <property type="molecule type" value="Genomic_DNA"/>
</dbReference>
<dbReference type="InterPro" id="IPR035399">
    <property type="entry name" value="DUF5413"/>
</dbReference>
<sequence>MKRYLIFVAVGPALGGFVLLLVTTYMSGYWTNTDAGEVAKLFKVFVTSLQFSYLFGFLPALMMCAIDDILFHVRRIPPGLRMLLVGSVGFLLAGFNYASHGSDSGALQWILYGMVGFIPATVSSWLVHRYVDEPLPGAAPGQPREHSA</sequence>
<evidence type="ECO:0000313" key="2">
    <source>
        <dbReference type="EMBL" id="MBR1140323.1"/>
    </source>
</evidence>
<dbReference type="Pfam" id="PF17434">
    <property type="entry name" value="DUF5413"/>
    <property type="match status" value="1"/>
</dbReference>
<feature type="transmembrane region" description="Helical" evidence="1">
    <location>
        <begin position="50"/>
        <end position="70"/>
    </location>
</feature>
<keyword evidence="1" id="KW-0812">Transmembrane</keyword>